<sequence length="269" mass="30025">MAAAPQATTVGLSMAGQLFFGGLCAGTFGLGCWQTQRYFEKVDEIKQREVELAVGDPVPLNPYADATNTHIGQKVSIEGSFRHHDEVLIGPRGAPKSANFKKGRQAQGMASNPQGYFLITPFERSDGKGTVLIKRGWVPYSYMQKNIPWHRPKGIVEVTALVDRMEKPKYFSPQEHPSINRLIWFDRSAIEAGTSTSNINPAYLAEVNQGKEKVYDLWDERRFPIKASVDALKEFTITPEIHLSYAVTWFGLSSAGVMMTRKLMLRGRG</sequence>
<gene>
    <name evidence="6" type="ORF">LDAN0321_LOCUS12886</name>
</gene>
<comment type="function">
    <text evidence="5">Probably involved in the biogenesis of the COX complex.</text>
</comment>
<dbReference type="AlphaFoldDB" id="A0A7S2KX40"/>
<dbReference type="InterPro" id="IPR002994">
    <property type="entry name" value="Surf1/Shy1"/>
</dbReference>
<comment type="subcellular location">
    <subcellularLocation>
        <location evidence="1">Membrane</location>
    </subcellularLocation>
    <subcellularLocation>
        <location evidence="5">Mitochondrion inner membrane</location>
        <topology evidence="5">Multi-pass membrane protein</topology>
    </subcellularLocation>
</comment>
<keyword evidence="3" id="KW-1133">Transmembrane helix</keyword>
<name>A0A7S2KX40_9STRA</name>
<organism evidence="6">
    <name type="scientific">Leptocylindrus danicus</name>
    <dbReference type="NCBI Taxonomy" id="163516"/>
    <lineage>
        <taxon>Eukaryota</taxon>
        <taxon>Sar</taxon>
        <taxon>Stramenopiles</taxon>
        <taxon>Ochrophyta</taxon>
        <taxon>Bacillariophyta</taxon>
        <taxon>Coscinodiscophyceae</taxon>
        <taxon>Chaetocerotophycidae</taxon>
        <taxon>Leptocylindrales</taxon>
        <taxon>Leptocylindraceae</taxon>
        <taxon>Leptocylindrus</taxon>
    </lineage>
</organism>
<accession>A0A7S2KX40</accession>
<evidence type="ECO:0000256" key="4">
    <source>
        <dbReference type="ARBA" id="ARBA00023136"/>
    </source>
</evidence>
<evidence type="ECO:0000256" key="2">
    <source>
        <dbReference type="ARBA" id="ARBA00022692"/>
    </source>
</evidence>
<keyword evidence="4" id="KW-0472">Membrane</keyword>
<dbReference type="PANTHER" id="PTHR23427">
    <property type="entry name" value="SURFEIT LOCUS PROTEIN"/>
    <property type="match status" value="1"/>
</dbReference>
<evidence type="ECO:0000256" key="3">
    <source>
        <dbReference type="ARBA" id="ARBA00022989"/>
    </source>
</evidence>
<dbReference type="Pfam" id="PF02104">
    <property type="entry name" value="SURF1"/>
    <property type="match status" value="1"/>
</dbReference>
<dbReference type="EMBL" id="HBGY01020441">
    <property type="protein sequence ID" value="CAD9589410.1"/>
    <property type="molecule type" value="Transcribed_RNA"/>
</dbReference>
<dbReference type="PANTHER" id="PTHR23427:SF2">
    <property type="entry name" value="SURFEIT LOCUS PROTEIN 1"/>
    <property type="match status" value="1"/>
</dbReference>
<comment type="similarity">
    <text evidence="5">Belongs to the SURF1 family.</text>
</comment>
<evidence type="ECO:0000313" key="6">
    <source>
        <dbReference type="EMBL" id="CAD9589410.1"/>
    </source>
</evidence>
<dbReference type="InterPro" id="IPR045214">
    <property type="entry name" value="Surf1/Surf4"/>
</dbReference>
<reference evidence="6" key="1">
    <citation type="submission" date="2021-01" db="EMBL/GenBank/DDBJ databases">
        <authorList>
            <person name="Corre E."/>
            <person name="Pelletier E."/>
            <person name="Niang G."/>
            <person name="Scheremetjew M."/>
            <person name="Finn R."/>
            <person name="Kale V."/>
            <person name="Holt S."/>
            <person name="Cochrane G."/>
            <person name="Meng A."/>
            <person name="Brown T."/>
            <person name="Cohen L."/>
        </authorList>
    </citation>
    <scope>NUCLEOTIDE SEQUENCE</scope>
    <source>
        <strain evidence="6">B650</strain>
    </source>
</reference>
<dbReference type="PROSITE" id="PS50895">
    <property type="entry name" value="SURF1"/>
    <property type="match status" value="1"/>
</dbReference>
<dbReference type="CDD" id="cd06662">
    <property type="entry name" value="SURF1"/>
    <property type="match status" value="1"/>
</dbReference>
<keyword evidence="5" id="KW-0999">Mitochondrion inner membrane</keyword>
<keyword evidence="5" id="KW-0496">Mitochondrion</keyword>
<evidence type="ECO:0000256" key="5">
    <source>
        <dbReference type="RuleBase" id="RU363076"/>
    </source>
</evidence>
<dbReference type="GO" id="GO:0005743">
    <property type="term" value="C:mitochondrial inner membrane"/>
    <property type="evidence" value="ECO:0007669"/>
    <property type="project" value="UniProtKB-SubCell"/>
</dbReference>
<evidence type="ECO:0000256" key="1">
    <source>
        <dbReference type="ARBA" id="ARBA00004370"/>
    </source>
</evidence>
<proteinExistence type="inferred from homology"/>
<keyword evidence="2" id="KW-0812">Transmembrane</keyword>
<protein>
    <recommendedName>
        <fullName evidence="5">SURF1-like protein</fullName>
    </recommendedName>
</protein>